<name>A0ABX1SX34_9BIFI</name>
<gene>
    <name evidence="3" type="ORF">G1C94_0445</name>
</gene>
<feature type="transmembrane region" description="Helical" evidence="2">
    <location>
        <begin position="39"/>
        <end position="59"/>
    </location>
</feature>
<keyword evidence="2" id="KW-1133">Transmembrane helix</keyword>
<feature type="transmembrane region" description="Helical" evidence="2">
    <location>
        <begin position="369"/>
        <end position="393"/>
    </location>
</feature>
<feature type="compositionally biased region" description="Polar residues" evidence="1">
    <location>
        <begin position="111"/>
        <end position="131"/>
    </location>
</feature>
<feature type="transmembrane region" description="Helical" evidence="2">
    <location>
        <begin position="12"/>
        <end position="32"/>
    </location>
</feature>
<proteinExistence type="predicted"/>
<feature type="transmembrane region" description="Helical" evidence="2">
    <location>
        <begin position="465"/>
        <end position="486"/>
    </location>
</feature>
<evidence type="ECO:0000256" key="1">
    <source>
        <dbReference type="SAM" id="MobiDB-lite"/>
    </source>
</evidence>
<feature type="transmembrane region" description="Helical" evidence="2">
    <location>
        <begin position="140"/>
        <end position="159"/>
    </location>
</feature>
<feature type="transmembrane region" description="Helical" evidence="2">
    <location>
        <begin position="548"/>
        <end position="568"/>
    </location>
</feature>
<evidence type="ECO:0000313" key="4">
    <source>
        <dbReference type="Proteomes" id="UP000553756"/>
    </source>
</evidence>
<feature type="transmembrane region" description="Helical" evidence="2">
    <location>
        <begin position="259"/>
        <end position="276"/>
    </location>
</feature>
<organism evidence="3 4">
    <name type="scientific">Bifidobacterium panos</name>
    <dbReference type="NCBI Taxonomy" id="2675321"/>
    <lineage>
        <taxon>Bacteria</taxon>
        <taxon>Bacillati</taxon>
        <taxon>Actinomycetota</taxon>
        <taxon>Actinomycetes</taxon>
        <taxon>Bifidobacteriales</taxon>
        <taxon>Bifidobacteriaceae</taxon>
        <taxon>Bifidobacterium</taxon>
    </lineage>
</organism>
<feature type="transmembrane region" description="Helical" evidence="2">
    <location>
        <begin position="506"/>
        <end position="527"/>
    </location>
</feature>
<dbReference type="Pfam" id="PF20176">
    <property type="entry name" value="DUF6541"/>
    <property type="match status" value="1"/>
</dbReference>
<evidence type="ECO:0000256" key="2">
    <source>
        <dbReference type="SAM" id="Phobius"/>
    </source>
</evidence>
<feature type="transmembrane region" description="Helical" evidence="2">
    <location>
        <begin position="282"/>
        <end position="302"/>
    </location>
</feature>
<evidence type="ECO:0008006" key="5">
    <source>
        <dbReference type="Google" id="ProtNLM"/>
    </source>
</evidence>
<keyword evidence="2" id="KW-0472">Membrane</keyword>
<evidence type="ECO:0000313" key="3">
    <source>
        <dbReference type="EMBL" id="NMN01824.1"/>
    </source>
</evidence>
<comment type="caution">
    <text evidence="3">The sequence shown here is derived from an EMBL/GenBank/DDBJ whole genome shotgun (WGS) entry which is preliminary data.</text>
</comment>
<sequence>MQLATWLEVVPMMLVIAAGLYVPGALIVAVAGGKSPLRVAALAPVASMAVAGVGGILVYQVHIRWGWVCYLLSALIVLMLIAAVRFAIARRRATAEIAGAETTGTSETIKTDSGTHSSPSRRLATSRSNPSQRRRDWKRLVPALAGVVIAAASVIVRLVHAMPSPDQITQTYDTVFHDNVVARIVQTGEASSLHALPPIRDVYPIAFQQFAALGKMAMPAATAPAAITCAWLVFAALVWPISILFLTREVCGDRVLPSFLAPVLAVCVAGGPFVLLDWGTLYSMYAGQTLLPVLLALAWRWCLKDWNRGARTCVSGLAWIAVAALAVSLAHFRVIMTFLLVAVPLALVWLWAVAQTLKRAKGVRAMRLVVVAFVAVVLVVFAAGCAVFARMYIFDSTRPISDHLNGGPAQPTENIPSAIARFLTGTPITSANQRLVTDWVVVVLLLVAVIGIITLARNTAKRNGLLLLAGFLLLGLVFVSCAGTHADWAKVLTALWYKDQRRPFSAWPMMAVPIICLGWQMLCDGIGARAAKPSMKPSAALASQAARLLAAALAVLVCAASPQMAGMMGSVANVTRFAANGQDTPMLTSDEYLLLKRLNKDVPADDEIIADPWNGSAFSLAVGNRTPYYAHLSMAWDQDHFYLANNLKNIDTDPQVCQILNRNDLKWYLSMGGPYVKGDPNQKMFDGLKVVEGAMQEVDRQGDAALYRITACE</sequence>
<feature type="transmembrane region" description="Helical" evidence="2">
    <location>
        <begin position="225"/>
        <end position="247"/>
    </location>
</feature>
<dbReference type="Proteomes" id="UP000553756">
    <property type="component" value="Unassembled WGS sequence"/>
</dbReference>
<reference evidence="3 4" key="1">
    <citation type="submission" date="2020-02" db="EMBL/GenBank/DDBJ databases">
        <title>Characterization of phylogenetic diversity of novel bifidobacterial species isolated in Czech ZOOs.</title>
        <authorList>
            <person name="Lugli G.A."/>
            <person name="Vera N.B."/>
            <person name="Ventura M."/>
        </authorList>
    </citation>
    <scope>NUCLEOTIDE SEQUENCE [LARGE SCALE GENOMIC DNA]</scope>
    <source>
        <strain evidence="3 4">DSM 109963</strain>
    </source>
</reference>
<feature type="region of interest" description="Disordered" evidence="1">
    <location>
        <begin position="104"/>
        <end position="134"/>
    </location>
</feature>
<dbReference type="EMBL" id="JAAIIJ010000004">
    <property type="protein sequence ID" value="NMN01824.1"/>
    <property type="molecule type" value="Genomic_DNA"/>
</dbReference>
<keyword evidence="4" id="KW-1185">Reference proteome</keyword>
<keyword evidence="2" id="KW-0812">Transmembrane</keyword>
<feature type="transmembrane region" description="Helical" evidence="2">
    <location>
        <begin position="439"/>
        <end position="456"/>
    </location>
</feature>
<dbReference type="RefSeq" id="WP_172144289.1">
    <property type="nucleotide sequence ID" value="NZ_JAAIIJ010000004.1"/>
</dbReference>
<dbReference type="InterPro" id="IPR046671">
    <property type="entry name" value="DUF6541"/>
</dbReference>
<accession>A0ABX1SX34</accession>
<feature type="transmembrane region" description="Helical" evidence="2">
    <location>
        <begin position="338"/>
        <end position="357"/>
    </location>
</feature>
<feature type="transmembrane region" description="Helical" evidence="2">
    <location>
        <begin position="314"/>
        <end position="332"/>
    </location>
</feature>
<feature type="transmembrane region" description="Helical" evidence="2">
    <location>
        <begin position="65"/>
        <end position="88"/>
    </location>
</feature>
<protein>
    <recommendedName>
        <fullName evidence="5">Transmembrane protein alanine and leucine rich</fullName>
    </recommendedName>
</protein>